<dbReference type="EMBL" id="CM042884">
    <property type="protein sequence ID" value="KAI4369083.1"/>
    <property type="molecule type" value="Genomic_DNA"/>
</dbReference>
<proteinExistence type="predicted"/>
<evidence type="ECO:0000313" key="2">
    <source>
        <dbReference type="Proteomes" id="UP001057402"/>
    </source>
</evidence>
<gene>
    <name evidence="1" type="ORF">MLD38_017572</name>
</gene>
<comment type="caution">
    <text evidence="1">The sequence shown here is derived from an EMBL/GenBank/DDBJ whole genome shotgun (WGS) entry which is preliminary data.</text>
</comment>
<evidence type="ECO:0000313" key="1">
    <source>
        <dbReference type="EMBL" id="KAI4369083.1"/>
    </source>
</evidence>
<name>A0ACB9QS66_9MYRT</name>
<sequence length="329" mass="36923">MARFPALLAGLLLLAAAGTSTAELLRVQHRPKDEGSLAFLVIGDWGRKGSHNQSEVADQMGIVGERIGSEFVISTGDNFYENGLTGTDDPAFYQSFVDIYNAPGLQTTWYNVLGNHDYRGDVEAQLSPILRAKDSRWVCFRSAVLNTGLAHFFFVDTTPFEDKYFTHPGKDTYDWSGVLPRDKYLSDLKKDLDLALKESTATWKIVVGHHTIKSMGEHGTTVELMDQIVPILEENKVDFYINGHDHCLQHITSIDSKIQYITSGGGSAAWRGNIKPWSRPEEMKFYYDGQGFLSVQMTKDEASFVFYDVFGEVLYKWAVTKVAKLYSDA</sequence>
<reference evidence="2" key="1">
    <citation type="journal article" date="2023" name="Front. Plant Sci.">
        <title>Chromosomal-level genome assembly of Melastoma candidum provides insights into trichome evolution.</title>
        <authorList>
            <person name="Zhong Y."/>
            <person name="Wu W."/>
            <person name="Sun C."/>
            <person name="Zou P."/>
            <person name="Liu Y."/>
            <person name="Dai S."/>
            <person name="Zhou R."/>
        </authorList>
    </citation>
    <scope>NUCLEOTIDE SEQUENCE [LARGE SCALE GENOMIC DNA]</scope>
</reference>
<dbReference type="Proteomes" id="UP001057402">
    <property type="component" value="Chromosome 5"/>
</dbReference>
<organism evidence="1 2">
    <name type="scientific">Melastoma candidum</name>
    <dbReference type="NCBI Taxonomy" id="119954"/>
    <lineage>
        <taxon>Eukaryota</taxon>
        <taxon>Viridiplantae</taxon>
        <taxon>Streptophyta</taxon>
        <taxon>Embryophyta</taxon>
        <taxon>Tracheophyta</taxon>
        <taxon>Spermatophyta</taxon>
        <taxon>Magnoliopsida</taxon>
        <taxon>eudicotyledons</taxon>
        <taxon>Gunneridae</taxon>
        <taxon>Pentapetalae</taxon>
        <taxon>rosids</taxon>
        <taxon>malvids</taxon>
        <taxon>Myrtales</taxon>
        <taxon>Melastomataceae</taxon>
        <taxon>Melastomatoideae</taxon>
        <taxon>Melastomateae</taxon>
        <taxon>Melastoma</taxon>
    </lineage>
</organism>
<protein>
    <submittedName>
        <fullName evidence="1">Uncharacterized protein</fullName>
    </submittedName>
</protein>
<keyword evidence="2" id="KW-1185">Reference proteome</keyword>
<accession>A0ACB9QS66</accession>